<feature type="domain" description="Aldehyde oxidase/xanthine dehydrogenase a/b hammerhead" evidence="3">
    <location>
        <begin position="22"/>
        <end position="132"/>
    </location>
</feature>
<gene>
    <name evidence="4" type="ORF">EYH45_06120</name>
</gene>
<dbReference type="Pfam" id="PF02738">
    <property type="entry name" value="MoCoBD_1"/>
    <property type="match status" value="1"/>
</dbReference>
<dbReference type="FunFam" id="3.30.365.10:FF:000001">
    <property type="entry name" value="Xanthine dehydrogenase oxidase"/>
    <property type="match status" value="1"/>
</dbReference>
<dbReference type="InterPro" id="IPR016208">
    <property type="entry name" value="Ald_Oxase/xanthine_DH-like"/>
</dbReference>
<comment type="caution">
    <text evidence="4">The sequence shown here is derived from an EMBL/GenBank/DDBJ whole genome shotgun (WGS) entry which is preliminary data.</text>
</comment>
<accession>A0A832ZZB1</accession>
<organism evidence="4 5">
    <name type="scientific">Caldiarchaeum subterraneum</name>
    <dbReference type="NCBI Taxonomy" id="311458"/>
    <lineage>
        <taxon>Archaea</taxon>
        <taxon>Nitrososphaerota</taxon>
        <taxon>Candidatus Caldarchaeales</taxon>
        <taxon>Candidatus Caldarchaeaceae</taxon>
        <taxon>Candidatus Caldarchaeum</taxon>
    </lineage>
</organism>
<dbReference type="InterPro" id="IPR036856">
    <property type="entry name" value="Ald_Oxase/Xan_DH_a/b_sf"/>
</dbReference>
<dbReference type="InterPro" id="IPR046867">
    <property type="entry name" value="AldOxase/xan_DH_MoCoBD2"/>
</dbReference>
<dbReference type="Pfam" id="PF20256">
    <property type="entry name" value="MoCoBD_2"/>
    <property type="match status" value="1"/>
</dbReference>
<dbReference type="AlphaFoldDB" id="A0A832ZZB1"/>
<protein>
    <recommendedName>
        <fullName evidence="3">Aldehyde oxidase/xanthine dehydrogenase a/b hammerhead domain-containing protein</fullName>
    </recommendedName>
</protein>
<evidence type="ECO:0000313" key="4">
    <source>
        <dbReference type="EMBL" id="HIQ30121.1"/>
    </source>
</evidence>
<dbReference type="SMART" id="SM01008">
    <property type="entry name" value="Ald_Xan_dh_C"/>
    <property type="match status" value="1"/>
</dbReference>
<evidence type="ECO:0000259" key="3">
    <source>
        <dbReference type="SMART" id="SM01008"/>
    </source>
</evidence>
<reference evidence="4" key="1">
    <citation type="journal article" date="2020" name="ISME J.">
        <title>Gammaproteobacteria mediating utilization of methyl-, sulfur- and petroleum organic compounds in deep ocean hydrothermal plumes.</title>
        <authorList>
            <person name="Zhou Z."/>
            <person name="Liu Y."/>
            <person name="Pan J."/>
            <person name="Cron B.R."/>
            <person name="Toner B.M."/>
            <person name="Anantharaman K."/>
            <person name="Breier J.A."/>
            <person name="Dick G.J."/>
            <person name="Li M."/>
        </authorList>
    </citation>
    <scope>NUCLEOTIDE SEQUENCE</scope>
    <source>
        <strain evidence="4">SZUA-1515</strain>
    </source>
</reference>
<dbReference type="InterPro" id="IPR008274">
    <property type="entry name" value="AldOxase/xan_DH_MoCoBD1"/>
</dbReference>
<name>A0A832ZZB1_CALS0</name>
<dbReference type="InterPro" id="IPR000674">
    <property type="entry name" value="Ald_Oxase/Xan_DH_a/b"/>
</dbReference>
<dbReference type="PANTHER" id="PTHR11908">
    <property type="entry name" value="XANTHINE DEHYDROGENASE"/>
    <property type="match status" value="1"/>
</dbReference>
<dbReference type="InterPro" id="IPR037165">
    <property type="entry name" value="AldOxase/xan_DH_Mopterin-bd_sf"/>
</dbReference>
<dbReference type="PANTHER" id="PTHR11908:SF132">
    <property type="entry name" value="ALDEHYDE OXIDASE 1-RELATED"/>
    <property type="match status" value="1"/>
</dbReference>
<dbReference type="Gene3D" id="3.90.1170.50">
    <property type="entry name" value="Aldehyde oxidase/xanthine dehydrogenase, a/b hammerhead"/>
    <property type="match status" value="1"/>
</dbReference>
<dbReference type="GO" id="GO:0005506">
    <property type="term" value="F:iron ion binding"/>
    <property type="evidence" value="ECO:0007669"/>
    <property type="project" value="InterPro"/>
</dbReference>
<evidence type="ECO:0000256" key="2">
    <source>
        <dbReference type="ARBA" id="ARBA00023002"/>
    </source>
</evidence>
<dbReference type="Proteomes" id="UP000608579">
    <property type="component" value="Unassembled WGS sequence"/>
</dbReference>
<dbReference type="Pfam" id="PF01315">
    <property type="entry name" value="Ald_Xan_dh_C"/>
    <property type="match status" value="1"/>
</dbReference>
<proteinExistence type="predicted"/>
<dbReference type="SUPFAM" id="SSF54665">
    <property type="entry name" value="CO dehydrogenase molybdoprotein N-domain-like"/>
    <property type="match status" value="1"/>
</dbReference>
<keyword evidence="2" id="KW-0560">Oxidoreductase</keyword>
<evidence type="ECO:0000313" key="5">
    <source>
        <dbReference type="Proteomes" id="UP000608579"/>
    </source>
</evidence>
<dbReference type="Gene3D" id="3.30.365.10">
    <property type="entry name" value="Aldehyde oxidase/xanthine dehydrogenase, molybdopterin binding domain"/>
    <property type="match status" value="4"/>
</dbReference>
<dbReference type="SUPFAM" id="SSF56003">
    <property type="entry name" value="Molybdenum cofactor-binding domain"/>
    <property type="match status" value="1"/>
</dbReference>
<sequence>MQKTSKYIGTPVKRREDPILLRGRGVYVGDITLPGTVYAGFVRSPYAHARILNIDVSEAVKHQDCIYVMTPDEAVFLPSWMEYPGLRQVPRYSLAKGKVRFVGEPVVAVVSRNPYTLSDIVDSVHVEYEPLPPVVDAEKALEKDSPLLYEEWGDNIIMHYTFKAGDVDAAFASADLVIRERLANQRYAPTPIEGRGVVAYFEKTRGELTVWDSTQFPHVLQTYLSQVLSYPEHKIRVIAPNVGGGFGPKSSVWPEEVATIQLAMKLGAPVKWIETRREHLLVCGHERQQIHYIEAAFNRDGELLAIRDKVIADIGVYGTFWTETQPVMVTMAAIPGPYRFQNYAYEVYCVATNKAPYSPHRGFGRPVAAFVMERIMDMAARRLGLDPAEIRRRNLIKAEEMPFKNVHGIIYDSGNYPEALERALRMAEYDKWRRIQQEERAKGRYIGVGIAMYVEYTSPSSARLSQGLGWKVGGYDSVTLKIEPEGKVVVYTGVADQGQGHYTAYAQVTADALGVKMEDVTVIEGDSKLCPYGFGAWASRCTVTIGGAIIKAAEEMKKKLKAIAGKFLEARPEDIEISESRLYVREAPERSVTLAEVATTAIRDPSRLPEGMEPGLEVTTHYEPTAFTTCSYAIHIPVVEIDPDTGDVKILRYYVFDDSGVVINPTTVYGQIHGAVAHGLGGAMYEELVYDESGQLLNTTFMDYLIPSARETVNIEIEHIETPSPNPGGFKGMGEGGAIAAPAALANAVEDALAPLGVKITETPLKPEYIWRQIRVQQP</sequence>
<dbReference type="EMBL" id="DQVM01000115">
    <property type="protein sequence ID" value="HIQ30121.1"/>
    <property type="molecule type" value="Genomic_DNA"/>
</dbReference>
<evidence type="ECO:0000256" key="1">
    <source>
        <dbReference type="ARBA" id="ARBA00022505"/>
    </source>
</evidence>
<keyword evidence="1" id="KW-0500">Molybdenum</keyword>
<dbReference type="GO" id="GO:0016491">
    <property type="term" value="F:oxidoreductase activity"/>
    <property type="evidence" value="ECO:0007669"/>
    <property type="project" value="UniProtKB-KW"/>
</dbReference>